<feature type="compositionally biased region" description="Acidic residues" evidence="3">
    <location>
        <begin position="14"/>
        <end position="36"/>
    </location>
</feature>
<dbReference type="OrthoDB" id="636685at2759"/>
<dbReference type="PANTHER" id="PTHR10252:SF54">
    <property type="entry name" value="CHROMATIN ACCESSIBILITY COMPLEX PROTEIN 1"/>
    <property type="match status" value="1"/>
</dbReference>
<comment type="caution">
    <text evidence="5">The sequence shown here is derived from an EMBL/GenBank/DDBJ whole genome shotgun (WGS) entry which is preliminary data.</text>
</comment>
<feature type="compositionally biased region" description="Low complexity" evidence="3">
    <location>
        <begin position="306"/>
        <end position="316"/>
    </location>
</feature>
<dbReference type="RefSeq" id="XP_036627603.1">
    <property type="nucleotide sequence ID" value="XM_036780220.1"/>
</dbReference>
<feature type="region of interest" description="Disordered" evidence="3">
    <location>
        <begin position="184"/>
        <end position="356"/>
    </location>
</feature>
<dbReference type="InterPro" id="IPR003958">
    <property type="entry name" value="CBFA_NFYB_domain"/>
</dbReference>
<sequence length="356" mass="37858">MASPVLLLPSSDGFDFDDSEAEEGVDQLYSDTEDDGTTPKKSAVKSNRPVGDTILPQQRLENIIQNDGVTGSLALSKEALFLVSLAAEEFIKKLARAGRQQADAGRRNLILYRDMSMATQQYQEFMFLRDTIPCPISIVEALQLREAKELEAIEADPAMVGAPSVGPSAAPSIVAASATPSAVHSDDQSISFVPKASSKERTTTNGRSHNGSSSRYEERSSSLQIDDVSQRSASRTGSIDPVPAASSLRSRRPAGDERLSSKAPSPLPSSSRNNSVGLNGHSHTTTPAPAGEDGIKIKQQSPPYDPQRNGNNLLGPGQPPPLAGPASGFLQDTKGPFVRGGQIPGRTIYSQDRPPQ</sequence>
<evidence type="ECO:0000259" key="4">
    <source>
        <dbReference type="Pfam" id="PF00808"/>
    </source>
</evidence>
<keyword evidence="6" id="KW-1185">Reference proteome</keyword>
<gene>
    <name evidence="5" type="ORF">PC9H_010727</name>
</gene>
<feature type="compositionally biased region" description="Low complexity" evidence="3">
    <location>
        <begin position="261"/>
        <end position="271"/>
    </location>
</feature>
<dbReference type="EMBL" id="JACETU010000008">
    <property type="protein sequence ID" value="KAF7422571.1"/>
    <property type="molecule type" value="Genomic_DNA"/>
</dbReference>
<feature type="region of interest" description="Disordered" evidence="3">
    <location>
        <begin position="1"/>
        <end position="49"/>
    </location>
</feature>
<dbReference type="Gene3D" id="1.10.20.10">
    <property type="entry name" value="Histone, subunit A"/>
    <property type="match status" value="1"/>
</dbReference>
<dbReference type="VEuPathDB" id="FungiDB:PC9H_010727"/>
<feature type="compositionally biased region" description="Polar residues" evidence="3">
    <location>
        <begin position="272"/>
        <end position="287"/>
    </location>
</feature>
<dbReference type="GO" id="GO:0008623">
    <property type="term" value="C:CHRAC"/>
    <property type="evidence" value="ECO:0007669"/>
    <property type="project" value="TreeGrafter"/>
</dbReference>
<dbReference type="GeneID" id="59380545"/>
<dbReference type="AlphaFoldDB" id="A0A8H6ZNC8"/>
<evidence type="ECO:0000256" key="2">
    <source>
        <dbReference type="ARBA" id="ARBA00023242"/>
    </source>
</evidence>
<evidence type="ECO:0000256" key="3">
    <source>
        <dbReference type="SAM" id="MobiDB-lite"/>
    </source>
</evidence>
<dbReference type="GO" id="GO:0006261">
    <property type="term" value="P:DNA-templated DNA replication"/>
    <property type="evidence" value="ECO:0007669"/>
    <property type="project" value="TreeGrafter"/>
</dbReference>
<keyword evidence="2" id="KW-0539">Nucleus</keyword>
<evidence type="ECO:0000313" key="5">
    <source>
        <dbReference type="EMBL" id="KAF7422571.1"/>
    </source>
</evidence>
<evidence type="ECO:0000313" key="6">
    <source>
        <dbReference type="Proteomes" id="UP000623687"/>
    </source>
</evidence>
<accession>A0A8H6ZNC8</accession>
<dbReference type="PANTHER" id="PTHR10252">
    <property type="entry name" value="HISTONE-LIKE TRANSCRIPTION FACTOR CCAAT-RELATED"/>
    <property type="match status" value="1"/>
</dbReference>
<protein>
    <recommendedName>
        <fullName evidence="4">Transcription factor CBF/NF-Y/archaeal histone domain-containing protein</fullName>
    </recommendedName>
</protein>
<dbReference type="InterPro" id="IPR009072">
    <property type="entry name" value="Histone-fold"/>
</dbReference>
<organism evidence="5 6">
    <name type="scientific">Pleurotus ostreatus</name>
    <name type="common">Oyster mushroom</name>
    <name type="synonym">White-rot fungus</name>
    <dbReference type="NCBI Taxonomy" id="5322"/>
    <lineage>
        <taxon>Eukaryota</taxon>
        <taxon>Fungi</taxon>
        <taxon>Dikarya</taxon>
        <taxon>Basidiomycota</taxon>
        <taxon>Agaricomycotina</taxon>
        <taxon>Agaricomycetes</taxon>
        <taxon>Agaricomycetidae</taxon>
        <taxon>Agaricales</taxon>
        <taxon>Pleurotineae</taxon>
        <taxon>Pleurotaceae</taxon>
        <taxon>Pleurotus</taxon>
    </lineage>
</organism>
<feature type="domain" description="Transcription factor CBF/NF-Y/archaeal histone" evidence="4">
    <location>
        <begin position="55"/>
        <end position="118"/>
    </location>
</feature>
<dbReference type="Pfam" id="PF00808">
    <property type="entry name" value="CBFD_NFYB_HMF"/>
    <property type="match status" value="1"/>
</dbReference>
<dbReference type="SUPFAM" id="SSF47113">
    <property type="entry name" value="Histone-fold"/>
    <property type="match status" value="1"/>
</dbReference>
<dbReference type="Proteomes" id="UP000623687">
    <property type="component" value="Unassembled WGS sequence"/>
</dbReference>
<dbReference type="GO" id="GO:0046982">
    <property type="term" value="F:protein heterodimerization activity"/>
    <property type="evidence" value="ECO:0007669"/>
    <property type="project" value="InterPro"/>
</dbReference>
<proteinExistence type="predicted"/>
<name>A0A8H6ZNC8_PLEOS</name>
<reference evidence="5" key="1">
    <citation type="submission" date="2019-07" db="EMBL/GenBank/DDBJ databases">
        <authorList>
            <person name="Palmer J.M."/>
        </authorList>
    </citation>
    <scope>NUCLEOTIDE SEQUENCE</scope>
    <source>
        <strain evidence="5">PC9</strain>
    </source>
</reference>
<evidence type="ECO:0000256" key="1">
    <source>
        <dbReference type="ARBA" id="ARBA00004123"/>
    </source>
</evidence>
<dbReference type="InterPro" id="IPR050568">
    <property type="entry name" value="Transcr_DNA_Rep_Reg"/>
</dbReference>
<comment type="subcellular location">
    <subcellularLocation>
        <location evidence="1">Nucleus</location>
    </subcellularLocation>
</comment>